<dbReference type="Proteomes" id="UP001415857">
    <property type="component" value="Unassembled WGS sequence"/>
</dbReference>
<dbReference type="PROSITE" id="PS50146">
    <property type="entry name" value="DAGK"/>
    <property type="match status" value="1"/>
</dbReference>
<sequence>MEQPEEEVLISERVLFNGTIIPVTLFADGRIRWSKNGQRCLSMEKEVLGFSIEGSRIRIRAIVESGDGICCVGSKGGLVRKDIVFEPLSEESRRLWCQKLREYIDSLGRPKRLLIFVNPFGGKKSASKIFLDDVKPLLEDADVQFTVQETKHQLHAKEVVQTLDLTKYDGIVCVSGDGILVEVVNGLLEREDWDAAIRMPIGMVPAGTGNGMVKSLLDSVGDPCSASNAVVAIIRGHKCKLDVATILQGETRFFSVLMLAWGLVADIDIESEKYRWMGSSRLDFYALLRILHLRKYNGRISFVPAPGFETCGEASNYKVGSTSKPNISDSKEEEPVKFRQHRYQGPDIQLESLDWRTIDGPFVSIWLHNVPWGTEDTMAAPDAKFSDGYLDLIMIRDCPKLPLLSLMTEMNNGNHVKSPYVVYIKVKAFILEPGPRTEDPTKEGIIDSDGEVLARGNGTYKCDQKTLMAYDTLQITMDQGLATLFSPIK</sequence>
<dbReference type="EC" id="2.7.1.91" evidence="7"/>
<reference evidence="9 10" key="1">
    <citation type="journal article" date="2024" name="Plant J.">
        <title>Genome sequences and population genomics reveal climatic adaptation and genomic divergence between two closely related sweetgum species.</title>
        <authorList>
            <person name="Xu W.Q."/>
            <person name="Ren C.Q."/>
            <person name="Zhang X.Y."/>
            <person name="Comes H.P."/>
            <person name="Liu X.H."/>
            <person name="Li Y.G."/>
            <person name="Kettle C.J."/>
            <person name="Jalonen R."/>
            <person name="Gaisberger H."/>
            <person name="Ma Y.Z."/>
            <person name="Qiu Y.X."/>
        </authorList>
    </citation>
    <scope>NUCLEOTIDE SEQUENCE [LARGE SCALE GENOMIC DNA]</scope>
    <source>
        <strain evidence="9">Hangzhou</strain>
    </source>
</reference>
<dbReference type="InterPro" id="IPR045540">
    <property type="entry name" value="YegS/DAGK_C"/>
</dbReference>
<dbReference type="InterPro" id="IPR017438">
    <property type="entry name" value="ATP-NAD_kinase_N"/>
</dbReference>
<dbReference type="PANTHER" id="PTHR12358:SF31">
    <property type="entry name" value="ACYLGLYCEROL KINASE, MITOCHONDRIAL"/>
    <property type="match status" value="1"/>
</dbReference>
<evidence type="ECO:0000256" key="2">
    <source>
        <dbReference type="ARBA" id="ARBA00022679"/>
    </source>
</evidence>
<dbReference type="GO" id="GO:0005524">
    <property type="term" value="F:ATP binding"/>
    <property type="evidence" value="ECO:0007669"/>
    <property type="project" value="UniProtKB-KW"/>
</dbReference>
<accession>A0AAP0N9X0</accession>
<dbReference type="EMBL" id="JBBPBK010000016">
    <property type="protein sequence ID" value="KAK9268041.1"/>
    <property type="molecule type" value="Genomic_DNA"/>
</dbReference>
<dbReference type="GO" id="GO:0009705">
    <property type="term" value="C:plant-type vacuole membrane"/>
    <property type="evidence" value="ECO:0007669"/>
    <property type="project" value="UniProtKB-ARBA"/>
</dbReference>
<comment type="subcellular location">
    <subcellularLocation>
        <location evidence="1">Vacuole membrane</location>
        <topology evidence="1">Peripheral membrane protein</topology>
    </subcellularLocation>
</comment>
<dbReference type="SMART" id="SM00046">
    <property type="entry name" value="DAGKc"/>
    <property type="match status" value="1"/>
</dbReference>
<dbReference type="FunFam" id="3.40.50.10330:FF:000005">
    <property type="entry name" value="Sphingosine kinase 2"/>
    <property type="match status" value="1"/>
</dbReference>
<gene>
    <name evidence="9" type="ORF">L1049_010480</name>
</gene>
<dbReference type="Pfam" id="PF19279">
    <property type="entry name" value="YegS_C"/>
    <property type="match status" value="1"/>
</dbReference>
<evidence type="ECO:0000256" key="5">
    <source>
        <dbReference type="ARBA" id="ARBA00022840"/>
    </source>
</evidence>
<keyword evidence="2" id="KW-0808">Transferase</keyword>
<dbReference type="AlphaFoldDB" id="A0AAP0N9X0"/>
<evidence type="ECO:0000256" key="1">
    <source>
        <dbReference type="ARBA" id="ARBA00004148"/>
    </source>
</evidence>
<proteinExistence type="predicted"/>
<keyword evidence="5" id="KW-0067">ATP-binding</keyword>
<organism evidence="9 10">
    <name type="scientific">Liquidambar formosana</name>
    <name type="common">Formosan gum</name>
    <dbReference type="NCBI Taxonomy" id="63359"/>
    <lineage>
        <taxon>Eukaryota</taxon>
        <taxon>Viridiplantae</taxon>
        <taxon>Streptophyta</taxon>
        <taxon>Embryophyta</taxon>
        <taxon>Tracheophyta</taxon>
        <taxon>Spermatophyta</taxon>
        <taxon>Magnoliopsida</taxon>
        <taxon>eudicotyledons</taxon>
        <taxon>Gunneridae</taxon>
        <taxon>Pentapetalae</taxon>
        <taxon>Saxifragales</taxon>
        <taxon>Altingiaceae</taxon>
        <taxon>Liquidambar</taxon>
    </lineage>
</organism>
<dbReference type="Pfam" id="PF00781">
    <property type="entry name" value="DAGK_cat"/>
    <property type="match status" value="1"/>
</dbReference>
<evidence type="ECO:0000313" key="10">
    <source>
        <dbReference type="Proteomes" id="UP001415857"/>
    </source>
</evidence>
<keyword evidence="10" id="KW-1185">Reference proteome</keyword>
<feature type="domain" description="DAGKc" evidence="8">
    <location>
        <begin position="108"/>
        <end position="250"/>
    </location>
</feature>
<comment type="caution">
    <text evidence="9">The sequence shown here is derived from an EMBL/GenBank/DDBJ whole genome shotgun (WGS) entry which is preliminary data.</text>
</comment>
<dbReference type="Gene3D" id="2.60.200.40">
    <property type="match status" value="1"/>
</dbReference>
<dbReference type="PANTHER" id="PTHR12358">
    <property type="entry name" value="SPHINGOSINE KINASE"/>
    <property type="match status" value="1"/>
</dbReference>
<dbReference type="InterPro" id="IPR001206">
    <property type="entry name" value="Diacylglycerol_kinase_cat_dom"/>
</dbReference>
<keyword evidence="4" id="KW-0418">Kinase</keyword>
<name>A0AAP0N9X0_LIQFO</name>
<dbReference type="SUPFAM" id="SSF111331">
    <property type="entry name" value="NAD kinase/diacylglycerol kinase-like"/>
    <property type="match status" value="1"/>
</dbReference>
<dbReference type="InterPro" id="IPR050187">
    <property type="entry name" value="Lipid_Phosphate_FormReg"/>
</dbReference>
<dbReference type="GO" id="GO:0071215">
    <property type="term" value="P:cellular response to abscisic acid stimulus"/>
    <property type="evidence" value="ECO:0007669"/>
    <property type="project" value="UniProtKB-ARBA"/>
</dbReference>
<evidence type="ECO:0000259" key="8">
    <source>
        <dbReference type="PROSITE" id="PS50146"/>
    </source>
</evidence>
<evidence type="ECO:0000313" key="9">
    <source>
        <dbReference type="EMBL" id="KAK9268041.1"/>
    </source>
</evidence>
<evidence type="ECO:0000256" key="7">
    <source>
        <dbReference type="ARBA" id="ARBA00044037"/>
    </source>
</evidence>
<evidence type="ECO:0000256" key="6">
    <source>
        <dbReference type="ARBA" id="ARBA00023136"/>
    </source>
</evidence>
<dbReference type="GO" id="GO:0046512">
    <property type="term" value="P:sphingosine biosynthetic process"/>
    <property type="evidence" value="ECO:0007669"/>
    <property type="project" value="TreeGrafter"/>
</dbReference>
<keyword evidence="6" id="KW-0472">Membrane</keyword>
<dbReference type="GO" id="GO:0008481">
    <property type="term" value="F:sphingosine kinase activity"/>
    <property type="evidence" value="ECO:0007669"/>
    <property type="project" value="UniProtKB-EC"/>
</dbReference>
<keyword evidence="3" id="KW-0547">Nucleotide-binding</keyword>
<dbReference type="Gene3D" id="3.40.50.10330">
    <property type="entry name" value="Probable inorganic polyphosphate/atp-NAD kinase, domain 1"/>
    <property type="match status" value="1"/>
</dbReference>
<evidence type="ECO:0000256" key="4">
    <source>
        <dbReference type="ARBA" id="ARBA00022777"/>
    </source>
</evidence>
<evidence type="ECO:0000256" key="3">
    <source>
        <dbReference type="ARBA" id="ARBA00022741"/>
    </source>
</evidence>
<protein>
    <recommendedName>
        <fullName evidence="7">sphingosine kinase</fullName>
        <ecNumber evidence="7">2.7.1.91</ecNumber>
    </recommendedName>
</protein>
<dbReference type="InterPro" id="IPR016064">
    <property type="entry name" value="NAD/diacylglycerol_kinase_sf"/>
</dbReference>